<keyword evidence="2" id="KW-0378">Hydrolase</keyword>
<evidence type="ECO:0000313" key="6">
    <source>
        <dbReference type="EMBL" id="RPB04161.1"/>
    </source>
</evidence>
<dbReference type="STRING" id="1336337.A0A3N4K6U2"/>
<feature type="compositionally biased region" description="Basic and acidic residues" evidence="5">
    <location>
        <begin position="167"/>
        <end position="189"/>
    </location>
</feature>
<dbReference type="EC" id="3.1.1.47" evidence="1"/>
<dbReference type="InterPro" id="IPR029058">
    <property type="entry name" value="AB_hydrolase_fold"/>
</dbReference>
<dbReference type="GO" id="GO:0016042">
    <property type="term" value="P:lipid catabolic process"/>
    <property type="evidence" value="ECO:0007669"/>
    <property type="project" value="UniProtKB-KW"/>
</dbReference>
<proteinExistence type="predicted"/>
<evidence type="ECO:0000256" key="1">
    <source>
        <dbReference type="ARBA" id="ARBA00013201"/>
    </source>
</evidence>
<feature type="compositionally biased region" description="Acidic residues" evidence="5">
    <location>
        <begin position="250"/>
        <end position="261"/>
    </location>
</feature>
<evidence type="ECO:0000256" key="4">
    <source>
        <dbReference type="ARBA" id="ARBA00023098"/>
    </source>
</evidence>
<dbReference type="Gene3D" id="3.40.50.1820">
    <property type="entry name" value="alpha/beta hydrolase"/>
    <property type="match status" value="1"/>
</dbReference>
<accession>A0A3N4K6U2</accession>
<dbReference type="AlphaFoldDB" id="A0A3N4K6U2"/>
<feature type="region of interest" description="Disordered" evidence="5">
    <location>
        <begin position="235"/>
        <end position="269"/>
    </location>
</feature>
<dbReference type="EMBL" id="ML120359">
    <property type="protein sequence ID" value="RPB04161.1"/>
    <property type="molecule type" value="Genomic_DNA"/>
</dbReference>
<dbReference type="PANTHER" id="PTHR10272:SF0">
    <property type="entry name" value="PLATELET-ACTIVATING FACTOR ACETYLHYDROLASE"/>
    <property type="match status" value="1"/>
</dbReference>
<dbReference type="SUPFAM" id="SSF53474">
    <property type="entry name" value="alpha/beta-Hydrolases"/>
    <property type="match status" value="1"/>
</dbReference>
<dbReference type="Proteomes" id="UP000276215">
    <property type="component" value="Unassembled WGS sequence"/>
</dbReference>
<dbReference type="PANTHER" id="PTHR10272">
    <property type="entry name" value="PLATELET-ACTIVATING FACTOR ACETYLHYDROLASE"/>
    <property type="match status" value="1"/>
</dbReference>
<sequence length="572" mass="63800">MPRGRRHYLSRFSWIPGLDSRKEPDDVPEPTAPKPRPPRSLRDTLRPSLSTYSGPYNVAVLEIEVPVTNSRAFSHIKREGKHVLSLETVLFALYYPAAVGTGSGSDPSGRPKWSRPTWLTRPRRSVSNGYSSNAGLPRWLTTTLLLSTAALTKLPAYRNAALASHLPDSRQHGEEKSKQSSRVGEERAGGGRLPKFPLMIFSHGLGGTRAAYSSICEEFASYGFVVCAMEHRDGSGPKTFVNRQEQTNQVDEEEEEEEEEEGWRNSTDEVEYVWPRYPRDDTKPGEKADADLQRAQIEMRQAEILEAYKALVEIISGRGEEVSKRNLMKKGSKGASSRGLEGADWDSRTGRVQLESITVAGHSFGAATAIEVLRHRDESFSFIGQGIIYDPWGVAIQDPDSKHRINTPLPCINSESFMQWGTNYEAILKVSEEAMESDNRCCLLFPHISKHLLKMTAEPKRSLDINISASLDFLSRVVADKGAFMDLKVEQCLKDVEGNPGQVDSNNHIKIKKEERRVQNIVDGGGLIGQQHHRKNEVWMHASPEGQGRVRSDGVKTREAAMRDGNKKLAIA</sequence>
<evidence type="ECO:0000256" key="5">
    <source>
        <dbReference type="SAM" id="MobiDB-lite"/>
    </source>
</evidence>
<dbReference type="GO" id="GO:0003847">
    <property type="term" value="F:1-alkyl-2-acetylglycerophosphocholine esterase activity"/>
    <property type="evidence" value="ECO:0007669"/>
    <property type="project" value="UniProtKB-EC"/>
</dbReference>
<keyword evidence="7" id="KW-1185">Reference proteome</keyword>
<dbReference type="OrthoDB" id="2363873at2759"/>
<gene>
    <name evidence="6" type="ORF">L873DRAFT_1825756</name>
</gene>
<evidence type="ECO:0000256" key="3">
    <source>
        <dbReference type="ARBA" id="ARBA00022963"/>
    </source>
</evidence>
<feature type="region of interest" description="Disordered" evidence="5">
    <location>
        <begin position="16"/>
        <end position="48"/>
    </location>
</feature>
<keyword evidence="4" id="KW-0443">Lipid metabolism</keyword>
<name>A0A3N4K6U2_9PEZI</name>
<evidence type="ECO:0000313" key="7">
    <source>
        <dbReference type="Proteomes" id="UP000276215"/>
    </source>
</evidence>
<keyword evidence="3" id="KW-0442">Lipid degradation</keyword>
<dbReference type="Pfam" id="PF03403">
    <property type="entry name" value="PAF-AH_p_II"/>
    <property type="match status" value="1"/>
</dbReference>
<feature type="region of interest" description="Disordered" evidence="5">
    <location>
        <begin position="164"/>
        <end position="190"/>
    </location>
</feature>
<reference evidence="6 7" key="1">
    <citation type="journal article" date="2018" name="Nat. Ecol. Evol.">
        <title>Pezizomycetes genomes reveal the molecular basis of ectomycorrhizal truffle lifestyle.</title>
        <authorList>
            <person name="Murat C."/>
            <person name="Payen T."/>
            <person name="Noel B."/>
            <person name="Kuo A."/>
            <person name="Morin E."/>
            <person name="Chen J."/>
            <person name="Kohler A."/>
            <person name="Krizsan K."/>
            <person name="Balestrini R."/>
            <person name="Da Silva C."/>
            <person name="Montanini B."/>
            <person name="Hainaut M."/>
            <person name="Levati E."/>
            <person name="Barry K.W."/>
            <person name="Belfiori B."/>
            <person name="Cichocki N."/>
            <person name="Clum A."/>
            <person name="Dockter R.B."/>
            <person name="Fauchery L."/>
            <person name="Guy J."/>
            <person name="Iotti M."/>
            <person name="Le Tacon F."/>
            <person name="Lindquist E.A."/>
            <person name="Lipzen A."/>
            <person name="Malagnac F."/>
            <person name="Mello A."/>
            <person name="Molinier V."/>
            <person name="Miyauchi S."/>
            <person name="Poulain J."/>
            <person name="Riccioni C."/>
            <person name="Rubini A."/>
            <person name="Sitrit Y."/>
            <person name="Splivallo R."/>
            <person name="Traeger S."/>
            <person name="Wang M."/>
            <person name="Zifcakova L."/>
            <person name="Wipf D."/>
            <person name="Zambonelli A."/>
            <person name="Paolocci F."/>
            <person name="Nowrousian M."/>
            <person name="Ottonello S."/>
            <person name="Baldrian P."/>
            <person name="Spatafora J.W."/>
            <person name="Henrissat B."/>
            <person name="Nagy L.G."/>
            <person name="Aury J.M."/>
            <person name="Wincker P."/>
            <person name="Grigoriev I.V."/>
            <person name="Bonfante P."/>
            <person name="Martin F.M."/>
        </authorList>
    </citation>
    <scope>NUCLEOTIDE SEQUENCE [LARGE SCALE GENOMIC DNA]</scope>
    <source>
        <strain evidence="6 7">120613-1</strain>
    </source>
</reference>
<organism evidence="6 7">
    <name type="scientific">Choiromyces venosus 120613-1</name>
    <dbReference type="NCBI Taxonomy" id="1336337"/>
    <lineage>
        <taxon>Eukaryota</taxon>
        <taxon>Fungi</taxon>
        <taxon>Dikarya</taxon>
        <taxon>Ascomycota</taxon>
        <taxon>Pezizomycotina</taxon>
        <taxon>Pezizomycetes</taxon>
        <taxon>Pezizales</taxon>
        <taxon>Tuberaceae</taxon>
        <taxon>Choiromyces</taxon>
    </lineage>
</organism>
<evidence type="ECO:0000256" key="2">
    <source>
        <dbReference type="ARBA" id="ARBA00022801"/>
    </source>
</evidence>
<protein>
    <recommendedName>
        <fullName evidence="1">1-alkyl-2-acetylglycerophosphocholine esterase</fullName>
        <ecNumber evidence="1">3.1.1.47</ecNumber>
    </recommendedName>
</protein>